<protein>
    <submittedName>
        <fullName evidence="1">Uncharacterized protein</fullName>
    </submittedName>
</protein>
<dbReference type="AlphaFoldDB" id="A0A2A2KB29"/>
<comment type="caution">
    <text evidence="1">The sequence shown here is derived from an EMBL/GenBank/DDBJ whole genome shotgun (WGS) entry which is preliminary data.</text>
</comment>
<gene>
    <name evidence="1" type="ORF">WR25_23648</name>
</gene>
<evidence type="ECO:0000313" key="2">
    <source>
        <dbReference type="Proteomes" id="UP000218231"/>
    </source>
</evidence>
<accession>A0A2A2KB29</accession>
<organism evidence="1 2">
    <name type="scientific">Diploscapter pachys</name>
    <dbReference type="NCBI Taxonomy" id="2018661"/>
    <lineage>
        <taxon>Eukaryota</taxon>
        <taxon>Metazoa</taxon>
        <taxon>Ecdysozoa</taxon>
        <taxon>Nematoda</taxon>
        <taxon>Chromadorea</taxon>
        <taxon>Rhabditida</taxon>
        <taxon>Rhabditina</taxon>
        <taxon>Rhabditomorpha</taxon>
        <taxon>Rhabditoidea</taxon>
        <taxon>Rhabditidae</taxon>
        <taxon>Diploscapter</taxon>
    </lineage>
</organism>
<dbReference type="Proteomes" id="UP000218231">
    <property type="component" value="Unassembled WGS sequence"/>
</dbReference>
<evidence type="ECO:0000313" key="1">
    <source>
        <dbReference type="EMBL" id="PAV71009.1"/>
    </source>
</evidence>
<name>A0A2A2KB29_9BILA</name>
<sequence>MSVAGEKQLGNAWIAQQAGGVMADSGQYVLTMRERNRPALGQESLVAQVVELPLDPVTALGLGCTAAVHDPAVGVAVALADQVGHVACGVAAQHLAGIEMLRDEVVRCAWQAIAVTVVVGALRGR</sequence>
<dbReference type="EMBL" id="LIAE01009136">
    <property type="protein sequence ID" value="PAV71009.1"/>
    <property type="molecule type" value="Genomic_DNA"/>
</dbReference>
<keyword evidence="2" id="KW-1185">Reference proteome</keyword>
<proteinExistence type="predicted"/>
<reference evidence="1 2" key="1">
    <citation type="journal article" date="2017" name="Curr. Biol.">
        <title>Genome architecture and evolution of a unichromosomal asexual nematode.</title>
        <authorList>
            <person name="Fradin H."/>
            <person name="Zegar C."/>
            <person name="Gutwein M."/>
            <person name="Lucas J."/>
            <person name="Kovtun M."/>
            <person name="Corcoran D."/>
            <person name="Baugh L.R."/>
            <person name="Kiontke K."/>
            <person name="Gunsalus K."/>
            <person name="Fitch D.H."/>
            <person name="Piano F."/>
        </authorList>
    </citation>
    <scope>NUCLEOTIDE SEQUENCE [LARGE SCALE GENOMIC DNA]</scope>
    <source>
        <strain evidence="1">PF1309</strain>
    </source>
</reference>